<keyword evidence="3 10" id="KW-0812">Transmembrane</keyword>
<dbReference type="Proteomes" id="UP000114976">
    <property type="component" value="Segment"/>
</dbReference>
<organism evidence="12 13">
    <name type="scientific">Mandrillus leucophaeus cytomegalovirus</name>
    <dbReference type="NCBI Taxonomy" id="1654930"/>
    <lineage>
        <taxon>Viruses</taxon>
        <taxon>Duplodnaviria</taxon>
        <taxon>Heunggongvirae</taxon>
        <taxon>Peploviricota</taxon>
        <taxon>Herviviricetes</taxon>
        <taxon>Herpesvirales</taxon>
        <taxon>Orthoherpesviridae</taxon>
        <taxon>Betaherpesvirinae</taxon>
        <taxon>Cytomegalovirus</taxon>
        <taxon>Cytomegalovirus mandrillinebeta1</taxon>
        <taxon>Mandrilline betaherpesvirus 1</taxon>
    </lineage>
</organism>
<proteinExistence type="predicted"/>
<evidence type="ECO:0000256" key="8">
    <source>
        <dbReference type="ARBA" id="ARBA00023224"/>
    </source>
</evidence>
<accession>A0A0G2UHY9</accession>
<dbReference type="SUPFAM" id="SSF81321">
    <property type="entry name" value="Family A G protein-coupled receptor-like"/>
    <property type="match status" value="1"/>
</dbReference>
<dbReference type="GO" id="GO:0016493">
    <property type="term" value="F:C-C chemokine receptor activity"/>
    <property type="evidence" value="ECO:0007669"/>
    <property type="project" value="TreeGrafter"/>
</dbReference>
<dbReference type="GO" id="GO:0016020">
    <property type="term" value="C:membrane"/>
    <property type="evidence" value="ECO:0007669"/>
    <property type="project" value="InterPro"/>
</dbReference>
<dbReference type="GO" id="GO:0007204">
    <property type="term" value="P:positive regulation of cytosolic calcium ion concentration"/>
    <property type="evidence" value="ECO:0007669"/>
    <property type="project" value="TreeGrafter"/>
</dbReference>
<evidence type="ECO:0000313" key="12">
    <source>
        <dbReference type="EMBL" id="AKI29734.1"/>
    </source>
</evidence>
<dbReference type="GO" id="GO:0019031">
    <property type="term" value="C:viral envelope"/>
    <property type="evidence" value="ECO:0007669"/>
    <property type="project" value="UniProtKB-KW"/>
</dbReference>
<feature type="transmembrane region" description="Helical" evidence="10">
    <location>
        <begin position="281"/>
        <end position="301"/>
    </location>
</feature>
<dbReference type="PROSITE" id="PS50262">
    <property type="entry name" value="G_PROTEIN_RECEP_F1_2"/>
    <property type="match status" value="1"/>
</dbReference>
<evidence type="ECO:0000256" key="2">
    <source>
        <dbReference type="ARBA" id="ARBA00022511"/>
    </source>
</evidence>
<dbReference type="PRINTS" id="PR01559">
    <property type="entry name" value="DUFFYANTIGEN"/>
</dbReference>
<sequence length="495" mass="54324">MSSSSTTGNGTTTTTTLSTSKPTTSTTKTTSTNATTASTSRTSFSISANITSTSTSSSTATSLVSTLTTTARNNTTGVSLSSTASSVTSSSNITTALSSTISTIASNSTVTSNITSLATTVANATTTSVTAVSTALTTTFLETSTAFEYDDAAEACNMTDIVHMSKSVTVTFYTIIFILGLLGNFMVLMTIVWNRRITFASDIYFLNLAISDLMFVCTLPFWIMYLLDHDVMSHVSCVIMTAIFYCALFASTVFLLLIILDRCYAILWGIDRADYRSLRNSTGGCILMWGLCIILALPHFIFLRRGKNVCVAEYEELTNFYVIFINTEVNLCTLILPGAAVVYWYLKLTKLTKSYQRLRYRLTSLNIILAVAVLFAIFWLPYNLLLFVYSLVHMQIPWGCGSDRVLRRGLIITESIALCHCFVNPLIYVVFGRRCRSEFCNLLRALLIKICPSRSWGSLRPDTISLNSSQAQVSIGSSSNENEDDGQNDEMQFLI</sequence>
<dbReference type="EMBL" id="KR297253">
    <property type="protein sequence ID" value="AKI29734.1"/>
    <property type="molecule type" value="Genomic_DNA"/>
</dbReference>
<keyword evidence="2" id="KW-1043">Host membrane</keyword>
<dbReference type="PANTHER" id="PTHR10489">
    <property type="entry name" value="CELL ADHESION MOLECULE"/>
    <property type="match status" value="1"/>
</dbReference>
<dbReference type="GO" id="GO:0019722">
    <property type="term" value="P:calcium-mediated signaling"/>
    <property type="evidence" value="ECO:0007669"/>
    <property type="project" value="TreeGrafter"/>
</dbReference>
<evidence type="ECO:0000256" key="6">
    <source>
        <dbReference type="ARBA" id="ARBA00023136"/>
    </source>
</evidence>
<keyword evidence="13" id="KW-1185">Reference proteome</keyword>
<dbReference type="PANTHER" id="PTHR10489:SF932">
    <property type="entry name" value="G-PROTEIN COUPLED RECEPTORS FAMILY 1 PROFILE DOMAIN-CONTAINING PROTEIN"/>
    <property type="match status" value="1"/>
</dbReference>
<keyword evidence="7" id="KW-0675">Receptor</keyword>
<dbReference type="GO" id="GO:0020002">
    <property type="term" value="C:host cell plasma membrane"/>
    <property type="evidence" value="ECO:0007669"/>
    <property type="project" value="UniProtKB-SubCell"/>
</dbReference>
<evidence type="ECO:0000259" key="11">
    <source>
        <dbReference type="PROSITE" id="PS50262"/>
    </source>
</evidence>
<feature type="transmembrane region" description="Helical" evidence="10">
    <location>
        <begin position="409"/>
        <end position="431"/>
    </location>
</feature>
<evidence type="ECO:0000256" key="10">
    <source>
        <dbReference type="SAM" id="Phobius"/>
    </source>
</evidence>
<name>A0A0G2UHY9_9BETA</name>
<gene>
    <name evidence="12" type="primary">US28</name>
</gene>
<dbReference type="InterPro" id="IPR050119">
    <property type="entry name" value="CCR1-9-like"/>
</dbReference>
<evidence type="ECO:0000256" key="7">
    <source>
        <dbReference type="ARBA" id="ARBA00023170"/>
    </source>
</evidence>
<keyword evidence="5" id="KW-0297">G-protein coupled receptor</keyword>
<evidence type="ECO:0000256" key="5">
    <source>
        <dbReference type="ARBA" id="ARBA00023040"/>
    </source>
</evidence>
<comment type="subcellular location">
    <subcellularLocation>
        <location evidence="1">Host cell membrane</location>
        <topology evidence="1">Multi-pass membrane protein</topology>
    </subcellularLocation>
</comment>
<keyword evidence="12" id="KW-0261">Viral envelope protein</keyword>
<keyword evidence="6 10" id="KW-0472">Membrane</keyword>
<dbReference type="GO" id="GO:0006955">
    <property type="term" value="P:immune response"/>
    <property type="evidence" value="ECO:0007669"/>
    <property type="project" value="TreeGrafter"/>
</dbReference>
<dbReference type="GO" id="GO:0060326">
    <property type="term" value="P:cell chemotaxis"/>
    <property type="evidence" value="ECO:0007669"/>
    <property type="project" value="TreeGrafter"/>
</dbReference>
<feature type="transmembrane region" description="Helical" evidence="10">
    <location>
        <begin position="204"/>
        <end position="225"/>
    </location>
</feature>
<dbReference type="GO" id="GO:0019957">
    <property type="term" value="F:C-C chemokine binding"/>
    <property type="evidence" value="ECO:0007669"/>
    <property type="project" value="TreeGrafter"/>
</dbReference>
<keyword evidence="12" id="KW-0946">Virion</keyword>
<dbReference type="PRINTS" id="PR00237">
    <property type="entry name" value="GPCRRHODOPSN"/>
</dbReference>
<dbReference type="InterPro" id="IPR000276">
    <property type="entry name" value="GPCR_Rhodpsn"/>
</dbReference>
<feature type="transmembrane region" description="Helical" evidence="10">
    <location>
        <begin position="367"/>
        <end position="389"/>
    </location>
</feature>
<evidence type="ECO:0000256" key="3">
    <source>
        <dbReference type="ARBA" id="ARBA00022692"/>
    </source>
</evidence>
<protein>
    <submittedName>
        <fullName evidence="12">Envelope protein US28</fullName>
    </submittedName>
</protein>
<dbReference type="GeneID" id="80527699"/>
<reference evidence="12 13" key="1">
    <citation type="journal article" date="2003" name="Arch. Virol.">
        <title>Isolation of cytomegalovirus and foamy virus from the drill monkey (Mandrillus leucophaeus) and prevalence of antibodies to these viruses amongst wild-born and captive-bred individuals.</title>
        <authorList>
            <person name="Blewett E.L."/>
            <person name="Lewis J."/>
            <person name="Gadsby E.L."/>
            <person name="Neubauer S.R."/>
            <person name="Eberle R."/>
        </authorList>
    </citation>
    <scope>NUCLEOTIDE SEQUENCE [LARGE SCALE GENOMIC DNA]</scope>
    <source>
        <strain evidence="12">OCOM6-2</strain>
    </source>
</reference>
<evidence type="ECO:0000313" key="13">
    <source>
        <dbReference type="Proteomes" id="UP000114976"/>
    </source>
</evidence>
<evidence type="ECO:0000256" key="9">
    <source>
        <dbReference type="SAM" id="MobiDB-lite"/>
    </source>
</evidence>
<feature type="region of interest" description="Disordered" evidence="9">
    <location>
        <begin position="1"/>
        <end position="34"/>
    </location>
</feature>
<dbReference type="Pfam" id="PF00001">
    <property type="entry name" value="7tm_1"/>
    <property type="match status" value="1"/>
</dbReference>
<evidence type="ECO:0000256" key="4">
    <source>
        <dbReference type="ARBA" id="ARBA00022989"/>
    </source>
</evidence>
<feature type="transmembrane region" description="Helical" evidence="10">
    <location>
        <begin position="321"/>
        <end position="346"/>
    </location>
</feature>
<reference evidence="12 13" key="2">
    <citation type="journal article" date="2015" name="Genome Announc.">
        <title>Complete Genome Sequences of Mandrillus leucophaeus and Papio ursinus Cytomegaloviruses.</title>
        <authorList>
            <person name="Blewett E.L."/>
            <person name="Sherrod C.J."/>
            <person name="Texier J.R."/>
            <person name="Conrad T.M."/>
            <person name="Dittmer D.P."/>
        </authorList>
    </citation>
    <scope>NUCLEOTIDE SEQUENCE [LARGE SCALE GENOMIC DNA]</scope>
    <source>
        <strain evidence="12">OCOM6-2</strain>
    </source>
</reference>
<keyword evidence="4 10" id="KW-1133">Transmembrane helix</keyword>
<evidence type="ECO:0000256" key="1">
    <source>
        <dbReference type="ARBA" id="ARBA00004598"/>
    </source>
</evidence>
<keyword evidence="8" id="KW-0807">Transducer</keyword>
<feature type="domain" description="G-protein coupled receptors family 1 profile" evidence="11">
    <location>
        <begin position="183"/>
        <end position="428"/>
    </location>
</feature>
<dbReference type="KEGG" id="vg:80527699"/>
<feature type="transmembrane region" description="Helical" evidence="10">
    <location>
        <begin position="231"/>
        <end position="260"/>
    </location>
</feature>
<dbReference type="RefSeq" id="YP_010790340.1">
    <property type="nucleotide sequence ID" value="NC_075417.1"/>
</dbReference>
<keyword evidence="2" id="KW-1032">Host cell membrane</keyword>
<dbReference type="InterPro" id="IPR017452">
    <property type="entry name" value="GPCR_Rhodpsn_7TM"/>
</dbReference>
<feature type="transmembrane region" description="Helical" evidence="10">
    <location>
        <begin position="170"/>
        <end position="192"/>
    </location>
</feature>
<dbReference type="Gene3D" id="1.20.1070.10">
    <property type="entry name" value="Rhodopsin 7-helix transmembrane proteins"/>
    <property type="match status" value="1"/>
</dbReference>